<evidence type="ECO:0000313" key="11">
    <source>
        <dbReference type="Proteomes" id="UP000228380"/>
    </source>
</evidence>
<dbReference type="GO" id="GO:0044183">
    <property type="term" value="F:protein folding chaperone"/>
    <property type="evidence" value="ECO:0007669"/>
    <property type="project" value="TreeGrafter"/>
</dbReference>
<keyword evidence="5" id="KW-0143">Chaperone</keyword>
<evidence type="ECO:0000256" key="6">
    <source>
        <dbReference type="ARBA" id="ARBA00023235"/>
    </source>
</evidence>
<organism evidence="11 12">
    <name type="scientific">Phoenix dactylifera</name>
    <name type="common">Date palm</name>
    <dbReference type="NCBI Taxonomy" id="42345"/>
    <lineage>
        <taxon>Eukaryota</taxon>
        <taxon>Viridiplantae</taxon>
        <taxon>Streptophyta</taxon>
        <taxon>Embryophyta</taxon>
        <taxon>Tracheophyta</taxon>
        <taxon>Spermatophyta</taxon>
        <taxon>Magnoliopsida</taxon>
        <taxon>Liliopsida</taxon>
        <taxon>Arecaceae</taxon>
        <taxon>Coryphoideae</taxon>
        <taxon>Phoeniceae</taxon>
        <taxon>Phoenix</taxon>
    </lineage>
</organism>
<evidence type="ECO:0000259" key="9">
    <source>
        <dbReference type="Pfam" id="PF05697"/>
    </source>
</evidence>
<dbReference type="SUPFAM" id="SSF102735">
    <property type="entry name" value="Trigger factor ribosome-binding domain"/>
    <property type="match status" value="1"/>
</dbReference>
<dbReference type="InterPro" id="IPR046357">
    <property type="entry name" value="PPIase_dom_sf"/>
</dbReference>
<name>A0A8B8J7Y2_PHODC</name>
<proteinExistence type="inferred from homology"/>
<comment type="similarity">
    <text evidence="2">Belongs to the FKBP-type PPIase family. Tig subfamily.</text>
</comment>
<comment type="catalytic activity">
    <reaction evidence="1">
        <text>[protein]-peptidylproline (omega=180) = [protein]-peptidylproline (omega=0)</text>
        <dbReference type="Rhea" id="RHEA:16237"/>
        <dbReference type="Rhea" id="RHEA-COMP:10747"/>
        <dbReference type="Rhea" id="RHEA-COMP:10748"/>
        <dbReference type="ChEBI" id="CHEBI:83833"/>
        <dbReference type="ChEBI" id="CHEBI:83834"/>
        <dbReference type="EC" id="5.2.1.8"/>
    </reaction>
</comment>
<dbReference type="GO" id="GO:0015031">
    <property type="term" value="P:protein transport"/>
    <property type="evidence" value="ECO:0007669"/>
    <property type="project" value="InterPro"/>
</dbReference>
<evidence type="ECO:0000256" key="4">
    <source>
        <dbReference type="ARBA" id="ARBA00023110"/>
    </source>
</evidence>
<dbReference type="Gene3D" id="3.30.70.1050">
    <property type="entry name" value="Trigger factor ribosome-binding domain"/>
    <property type="match status" value="1"/>
</dbReference>
<keyword evidence="11" id="KW-1185">Reference proteome</keyword>
<dbReference type="EC" id="5.2.1.8" evidence="3"/>
<protein>
    <recommendedName>
        <fullName evidence="3">peptidylprolyl isomerase</fullName>
        <ecNumber evidence="3">5.2.1.8</ecNumber>
    </recommendedName>
</protein>
<dbReference type="InterPro" id="IPR036611">
    <property type="entry name" value="Trigger_fac_ribosome-bd_sf"/>
</dbReference>
<evidence type="ECO:0000313" key="12">
    <source>
        <dbReference type="RefSeq" id="XP_026662961.1"/>
    </source>
</evidence>
<dbReference type="InterPro" id="IPR008881">
    <property type="entry name" value="Trigger_fac_ribosome-bd_bac"/>
</dbReference>
<dbReference type="OrthoDB" id="3366at2759"/>
<dbReference type="FunFam" id="1.10.3120.10:FF:000004">
    <property type="entry name" value="Chloroplast trigger factor"/>
    <property type="match status" value="1"/>
</dbReference>
<dbReference type="NCBIfam" id="TIGR00115">
    <property type="entry name" value="tig"/>
    <property type="match status" value="1"/>
</dbReference>
<accession>A0A8B8J7Y2</accession>
<dbReference type="GO" id="GO:0003755">
    <property type="term" value="F:peptidyl-prolyl cis-trans isomerase activity"/>
    <property type="evidence" value="ECO:0007669"/>
    <property type="project" value="UniProtKB-KW"/>
</dbReference>
<evidence type="ECO:0000256" key="8">
    <source>
        <dbReference type="SAM" id="MobiDB-lite"/>
    </source>
</evidence>
<keyword evidence="6" id="KW-0413">Isomerase</keyword>
<feature type="domain" description="Trigger factor ribosome-binding bacterial" evidence="9">
    <location>
        <begin position="86"/>
        <end position="237"/>
    </location>
</feature>
<evidence type="ECO:0000259" key="10">
    <source>
        <dbReference type="Pfam" id="PF05698"/>
    </source>
</evidence>
<dbReference type="Pfam" id="PF05697">
    <property type="entry name" value="Trigger_N"/>
    <property type="match status" value="1"/>
</dbReference>
<evidence type="ECO:0000256" key="2">
    <source>
        <dbReference type="ARBA" id="ARBA00005464"/>
    </source>
</evidence>
<dbReference type="HAMAP" id="MF_00303">
    <property type="entry name" value="Trigger_factor_Tig"/>
    <property type="match status" value="1"/>
</dbReference>
<feature type="compositionally biased region" description="Low complexity" evidence="8">
    <location>
        <begin position="45"/>
        <end position="60"/>
    </location>
</feature>
<sequence>MELVVNSALHLLPSRSRPSLLSSSSTEMPSSKNLMPASSPKLASSRHSFPRVSSSPSQNSRPFVVSANAVAVQHAEKDRFPADVRVTETKEPRSSVRLSVEVPPAVCQECYRKVLDEFAKRSKVPGFRPGKKIPENILVNYIGRQNIQQAAIEAILKKTLPQAMSSVEGRALKDSVRIATKFSEMYDTFSLQDVLRYDVVVDVAPEIKWLSENKYKNMKIIVEIDDIINAQIASEIELRRRHKALGSLRIVTDRGLQIGDLVVLDIFATTLKRDESKGEKIPSAERKDFHLDTEESDNLLPGFLGSIIGIQQGETRSFPLQFPESWGQENVRGVHAQFTVECKELFYRDLPELDDSLAEKLLPGCNTLSQVREKILQRCREMEQTALEQATDNAILDQLSKIVEVDIPQSLFEEQGRQLYGAKLLQLQAGRKLNEHQVASLSSEKAVNEYLEYERESITHMIKQMLAVGEIFKGENLQYPTEELVKEVENSVAEFKRHNQEYDEERIREQVQDVLEGAKVLEWLRENADIQYVNRICSCSVGASYSQIRKLHHLRLMKKLFPSSMSFL</sequence>
<dbReference type="PANTHER" id="PTHR30560">
    <property type="entry name" value="TRIGGER FACTOR CHAPERONE AND PEPTIDYL-PROLYL CIS/TRANS ISOMERASE"/>
    <property type="match status" value="1"/>
</dbReference>
<feature type="compositionally biased region" description="Low complexity" evidence="8">
    <location>
        <begin position="16"/>
        <end position="31"/>
    </location>
</feature>
<evidence type="ECO:0000256" key="7">
    <source>
        <dbReference type="ARBA" id="ARBA00024849"/>
    </source>
</evidence>
<dbReference type="InterPro" id="IPR027304">
    <property type="entry name" value="Trigger_fact/SurA_dom_sf"/>
</dbReference>
<evidence type="ECO:0000256" key="1">
    <source>
        <dbReference type="ARBA" id="ARBA00000971"/>
    </source>
</evidence>
<dbReference type="InterPro" id="IPR037041">
    <property type="entry name" value="Trigger_fac_C_sf"/>
</dbReference>
<dbReference type="Gene3D" id="3.10.50.40">
    <property type="match status" value="1"/>
</dbReference>
<feature type="region of interest" description="Disordered" evidence="8">
    <location>
        <begin position="16"/>
        <end position="60"/>
    </location>
</feature>
<dbReference type="GO" id="GO:0051083">
    <property type="term" value="P:'de novo' cotranslational protein folding"/>
    <property type="evidence" value="ECO:0007669"/>
    <property type="project" value="TreeGrafter"/>
</dbReference>
<dbReference type="GO" id="GO:0043335">
    <property type="term" value="P:protein unfolding"/>
    <property type="evidence" value="ECO:0007669"/>
    <property type="project" value="TreeGrafter"/>
</dbReference>
<dbReference type="GeneID" id="103713612"/>
<evidence type="ECO:0000256" key="5">
    <source>
        <dbReference type="ARBA" id="ARBA00023186"/>
    </source>
</evidence>
<reference evidence="12" key="1">
    <citation type="submission" date="2025-08" db="UniProtKB">
        <authorList>
            <consortium name="RefSeq"/>
        </authorList>
    </citation>
    <scope>IDENTIFICATION</scope>
    <source>
        <tissue evidence="12">Young leaves</tissue>
    </source>
</reference>
<dbReference type="PANTHER" id="PTHR30560:SF3">
    <property type="entry name" value="TRIGGER FACTOR-LIKE PROTEIN TIG, CHLOROPLASTIC"/>
    <property type="match status" value="1"/>
</dbReference>
<dbReference type="RefSeq" id="XP_026662961.1">
    <property type="nucleotide sequence ID" value="XM_026807160.2"/>
</dbReference>
<dbReference type="SUPFAM" id="SSF109998">
    <property type="entry name" value="Triger factor/SurA peptide-binding domain-like"/>
    <property type="match status" value="1"/>
</dbReference>
<dbReference type="SUPFAM" id="SSF54534">
    <property type="entry name" value="FKBP-like"/>
    <property type="match status" value="1"/>
</dbReference>
<dbReference type="Gene3D" id="1.10.3120.10">
    <property type="entry name" value="Trigger factor, C-terminal domain"/>
    <property type="match status" value="1"/>
</dbReference>
<dbReference type="Proteomes" id="UP000228380">
    <property type="component" value="Unplaced"/>
</dbReference>
<dbReference type="AlphaFoldDB" id="A0A8B8J7Y2"/>
<dbReference type="InterPro" id="IPR005215">
    <property type="entry name" value="Trig_fac"/>
</dbReference>
<dbReference type="FunFam" id="3.10.50.40:FF:000001">
    <property type="entry name" value="Trigger factor"/>
    <property type="match status" value="1"/>
</dbReference>
<dbReference type="Pfam" id="PF05698">
    <property type="entry name" value="Trigger_C"/>
    <property type="match status" value="1"/>
</dbReference>
<gene>
    <name evidence="12" type="primary">LOC103713612</name>
</gene>
<feature type="domain" description="Trigger factor C-terminal" evidence="10">
    <location>
        <begin position="367"/>
        <end position="524"/>
    </location>
</feature>
<comment type="function">
    <text evidence="7">Involved in protein export. Acts as a chaperone by maintaining the newly synthesized protein in an open conformation. Functions as a peptidyl-prolyl cis-trans isomerase.</text>
</comment>
<dbReference type="FunFam" id="3.30.70.1050:FF:000004">
    <property type="entry name" value="Trigger factor"/>
    <property type="match status" value="1"/>
</dbReference>
<keyword evidence="4" id="KW-0697">Rotamase</keyword>
<dbReference type="InterPro" id="IPR008880">
    <property type="entry name" value="Trigger_fac_C"/>
</dbReference>
<dbReference type="GO" id="GO:0043022">
    <property type="term" value="F:ribosome binding"/>
    <property type="evidence" value="ECO:0007669"/>
    <property type="project" value="TreeGrafter"/>
</dbReference>
<evidence type="ECO:0000256" key="3">
    <source>
        <dbReference type="ARBA" id="ARBA00013194"/>
    </source>
</evidence>